<dbReference type="Pfam" id="PF11356">
    <property type="entry name" value="T2SSC"/>
    <property type="match status" value="1"/>
</dbReference>
<evidence type="ECO:0000256" key="10">
    <source>
        <dbReference type="SAM" id="Phobius"/>
    </source>
</evidence>
<keyword evidence="4" id="KW-0997">Cell inner membrane</keyword>
<organism evidence="12 13">
    <name type="scientific">Hydrogenophaga crocea</name>
    <dbReference type="NCBI Taxonomy" id="2716225"/>
    <lineage>
        <taxon>Bacteria</taxon>
        <taxon>Pseudomonadati</taxon>
        <taxon>Pseudomonadota</taxon>
        <taxon>Betaproteobacteria</taxon>
        <taxon>Burkholderiales</taxon>
        <taxon>Comamonadaceae</taxon>
        <taxon>Hydrogenophaga</taxon>
    </lineage>
</organism>
<evidence type="ECO:0000256" key="2">
    <source>
        <dbReference type="ARBA" id="ARBA00022448"/>
    </source>
</evidence>
<gene>
    <name evidence="12" type="ORF">G9Q37_20600</name>
</gene>
<evidence type="ECO:0000256" key="8">
    <source>
        <dbReference type="ARBA" id="ARBA00023136"/>
    </source>
</evidence>
<feature type="region of interest" description="Disordered" evidence="9">
    <location>
        <begin position="149"/>
        <end position="169"/>
    </location>
</feature>
<dbReference type="Proteomes" id="UP000503162">
    <property type="component" value="Chromosome"/>
</dbReference>
<feature type="transmembrane region" description="Helical" evidence="10">
    <location>
        <begin position="26"/>
        <end position="47"/>
    </location>
</feature>
<dbReference type="Gene3D" id="2.30.30.830">
    <property type="match status" value="1"/>
</dbReference>
<evidence type="ECO:0000256" key="9">
    <source>
        <dbReference type="SAM" id="MobiDB-lite"/>
    </source>
</evidence>
<keyword evidence="5 10" id="KW-0812">Transmembrane</keyword>
<evidence type="ECO:0000256" key="1">
    <source>
        <dbReference type="ARBA" id="ARBA00004533"/>
    </source>
</evidence>
<keyword evidence="2" id="KW-0813">Transport</keyword>
<evidence type="ECO:0000256" key="5">
    <source>
        <dbReference type="ARBA" id="ARBA00022692"/>
    </source>
</evidence>
<keyword evidence="3" id="KW-1003">Cell membrane</keyword>
<evidence type="ECO:0000313" key="13">
    <source>
        <dbReference type="Proteomes" id="UP000503162"/>
    </source>
</evidence>
<sequence>MATDRSFGHSVFLGESAASGAAPRRWPALAAGLLWLAAGLSLGYWALQVLGRSPLTPVSTTAQLPEAPEPAALARVLGATPQVAAVTAPVAPPPLSSRYQLVGVVADGGDGGAALIAIDGQPPKPYRVGATLEGDVVLRTVQRRSVRLAPPGNAQPFELSLPEAPGGRS</sequence>
<reference evidence="12 13" key="1">
    <citation type="submission" date="2020-03" db="EMBL/GenBank/DDBJ databases">
        <title>Hydrogenophaga sp. nov. isolated from cyanobacterial mat.</title>
        <authorList>
            <person name="Thorat V."/>
            <person name="Kirdat K."/>
            <person name="Tiwarekar B."/>
            <person name="Costa E.D."/>
            <person name="Yadav A."/>
        </authorList>
    </citation>
    <scope>NUCLEOTIDE SEQUENCE [LARGE SCALE GENOMIC DNA]</scope>
    <source>
        <strain evidence="12 13">BA0156</strain>
    </source>
</reference>
<keyword evidence="7 10" id="KW-1133">Transmembrane helix</keyword>
<dbReference type="EMBL" id="CP049989">
    <property type="protein sequence ID" value="QIM54389.1"/>
    <property type="molecule type" value="Genomic_DNA"/>
</dbReference>
<dbReference type="GO" id="GO:0015031">
    <property type="term" value="P:protein transport"/>
    <property type="evidence" value="ECO:0007669"/>
    <property type="project" value="UniProtKB-KW"/>
</dbReference>
<comment type="subcellular location">
    <subcellularLocation>
        <location evidence="1">Cell inner membrane</location>
    </subcellularLocation>
</comment>
<evidence type="ECO:0000256" key="4">
    <source>
        <dbReference type="ARBA" id="ARBA00022519"/>
    </source>
</evidence>
<evidence type="ECO:0000256" key="3">
    <source>
        <dbReference type="ARBA" id="ARBA00022475"/>
    </source>
</evidence>
<evidence type="ECO:0000256" key="6">
    <source>
        <dbReference type="ARBA" id="ARBA00022927"/>
    </source>
</evidence>
<keyword evidence="6" id="KW-0653">Protein transport</keyword>
<protein>
    <submittedName>
        <fullName evidence="12">General secretion pathway protein C</fullName>
    </submittedName>
</protein>
<dbReference type="RefSeq" id="WP_166230311.1">
    <property type="nucleotide sequence ID" value="NZ_CP049989.1"/>
</dbReference>
<dbReference type="AlphaFoldDB" id="A0A6G8IMQ4"/>
<proteinExistence type="predicted"/>
<dbReference type="KEGG" id="hcz:G9Q37_20600"/>
<keyword evidence="8 10" id="KW-0472">Membrane</keyword>
<evidence type="ECO:0000256" key="7">
    <source>
        <dbReference type="ARBA" id="ARBA00022989"/>
    </source>
</evidence>
<keyword evidence="13" id="KW-1185">Reference proteome</keyword>
<dbReference type="GO" id="GO:0005886">
    <property type="term" value="C:plasma membrane"/>
    <property type="evidence" value="ECO:0007669"/>
    <property type="project" value="UniProtKB-SubCell"/>
</dbReference>
<accession>A0A6G8IMQ4</accession>
<name>A0A6G8IMQ4_9BURK</name>
<feature type="domain" description="Type II secretion system protein GspC N-terminal" evidence="11">
    <location>
        <begin position="88"/>
        <end position="152"/>
    </location>
</feature>
<evidence type="ECO:0000313" key="12">
    <source>
        <dbReference type="EMBL" id="QIM54389.1"/>
    </source>
</evidence>
<dbReference type="InterPro" id="IPR024961">
    <property type="entry name" value="T2SS_GspC_N"/>
</dbReference>
<evidence type="ECO:0000259" key="11">
    <source>
        <dbReference type="Pfam" id="PF11356"/>
    </source>
</evidence>